<reference evidence="2" key="1">
    <citation type="journal article" date="2023" name="Mol. Phylogenet. Evol.">
        <title>Genome-scale phylogeny and comparative genomics of the fungal order Sordariales.</title>
        <authorList>
            <person name="Hensen N."/>
            <person name="Bonometti L."/>
            <person name="Westerberg I."/>
            <person name="Brannstrom I.O."/>
            <person name="Guillou S."/>
            <person name="Cros-Aarteil S."/>
            <person name="Calhoun S."/>
            <person name="Haridas S."/>
            <person name="Kuo A."/>
            <person name="Mondo S."/>
            <person name="Pangilinan J."/>
            <person name="Riley R."/>
            <person name="LaButti K."/>
            <person name="Andreopoulos B."/>
            <person name="Lipzen A."/>
            <person name="Chen C."/>
            <person name="Yan M."/>
            <person name="Daum C."/>
            <person name="Ng V."/>
            <person name="Clum A."/>
            <person name="Steindorff A."/>
            <person name="Ohm R.A."/>
            <person name="Martin F."/>
            <person name="Silar P."/>
            <person name="Natvig D.O."/>
            <person name="Lalanne C."/>
            <person name="Gautier V."/>
            <person name="Ament-Velasquez S.L."/>
            <person name="Kruys A."/>
            <person name="Hutchinson M.I."/>
            <person name="Powell A.J."/>
            <person name="Barry K."/>
            <person name="Miller A.N."/>
            <person name="Grigoriev I.V."/>
            <person name="Debuchy R."/>
            <person name="Gladieux P."/>
            <person name="Hiltunen Thoren M."/>
            <person name="Johannesson H."/>
        </authorList>
    </citation>
    <scope>NUCLEOTIDE SEQUENCE</scope>
    <source>
        <strain evidence="2">CBS 731.68</strain>
    </source>
</reference>
<evidence type="ECO:0000313" key="3">
    <source>
        <dbReference type="Proteomes" id="UP001302602"/>
    </source>
</evidence>
<keyword evidence="3" id="KW-1185">Reference proteome</keyword>
<accession>A0AAN6TV93</accession>
<proteinExistence type="predicted"/>
<organism evidence="2 3">
    <name type="scientific">Parathielavia appendiculata</name>
    <dbReference type="NCBI Taxonomy" id="2587402"/>
    <lineage>
        <taxon>Eukaryota</taxon>
        <taxon>Fungi</taxon>
        <taxon>Dikarya</taxon>
        <taxon>Ascomycota</taxon>
        <taxon>Pezizomycotina</taxon>
        <taxon>Sordariomycetes</taxon>
        <taxon>Sordariomycetidae</taxon>
        <taxon>Sordariales</taxon>
        <taxon>Chaetomiaceae</taxon>
        <taxon>Parathielavia</taxon>
    </lineage>
</organism>
<comment type="caution">
    <text evidence="2">The sequence shown here is derived from an EMBL/GenBank/DDBJ whole genome shotgun (WGS) entry which is preliminary data.</text>
</comment>
<feature type="transmembrane region" description="Helical" evidence="1">
    <location>
        <begin position="393"/>
        <end position="415"/>
    </location>
</feature>
<name>A0AAN6TV93_9PEZI</name>
<sequence>MWSPDMKAVRATIKKRGGLSVRRTSSERGRSEDPADLDWHAAWLSAQHAKLPATNTSLRVFGRSICDKHVFNALYDYIGRYARDNRGFSVDNVIEYLDTEKAFEDAVDYAFDSKRFLVFAILGWQSMIYQPAFNVCPPSQLTIHHDAGNPDSGLVFDEYTVSAEMCDRPLHVLLKSFGNLLPARSSNTALAAVESSKAAASWTALYPSELNVYLLHALLRVRFRWVDTLALHLDYDRSTRTLSLFSFPSIRISQLRERSGTIFAFTSTEMQPVDPRADEDDIAHFLEEVLLSFRLLFGQSAKSRKLFRHIVNPAQMLSPQPDMLLPLLCSEKHPFAGVSEENWTPRDRRVYFAARDFPVMYERVEHLAKELNGIKPKSMGDLLRDRRDTLQFWTFWLVAAVGGASVVLSLIQVILQAIQLAQGAGIG</sequence>
<dbReference type="AlphaFoldDB" id="A0AAN6TV93"/>
<evidence type="ECO:0000313" key="2">
    <source>
        <dbReference type="EMBL" id="KAK4120821.1"/>
    </source>
</evidence>
<dbReference type="GeneID" id="87831640"/>
<keyword evidence="1" id="KW-1133">Transmembrane helix</keyword>
<reference evidence="2" key="2">
    <citation type="submission" date="2023-05" db="EMBL/GenBank/DDBJ databases">
        <authorList>
            <consortium name="Lawrence Berkeley National Laboratory"/>
            <person name="Steindorff A."/>
            <person name="Hensen N."/>
            <person name="Bonometti L."/>
            <person name="Westerberg I."/>
            <person name="Brannstrom I.O."/>
            <person name="Guillou S."/>
            <person name="Cros-Aarteil S."/>
            <person name="Calhoun S."/>
            <person name="Haridas S."/>
            <person name="Kuo A."/>
            <person name="Mondo S."/>
            <person name="Pangilinan J."/>
            <person name="Riley R."/>
            <person name="Labutti K."/>
            <person name="Andreopoulos B."/>
            <person name="Lipzen A."/>
            <person name="Chen C."/>
            <person name="Yanf M."/>
            <person name="Daum C."/>
            <person name="Ng V."/>
            <person name="Clum A."/>
            <person name="Ohm R."/>
            <person name="Martin F."/>
            <person name="Silar P."/>
            <person name="Natvig D."/>
            <person name="Lalanne C."/>
            <person name="Gautier V."/>
            <person name="Ament-Velasquez S.L."/>
            <person name="Kruys A."/>
            <person name="Hutchinson M.I."/>
            <person name="Powell A.J."/>
            <person name="Barry K."/>
            <person name="Miller A.N."/>
            <person name="Grigoriev I.V."/>
            <person name="Debuchy R."/>
            <person name="Gladieux P."/>
            <person name="Thoren M.H."/>
            <person name="Johannesson H."/>
        </authorList>
    </citation>
    <scope>NUCLEOTIDE SEQUENCE</scope>
    <source>
        <strain evidence="2">CBS 731.68</strain>
    </source>
</reference>
<protein>
    <submittedName>
        <fullName evidence="2">Uncharacterized protein</fullName>
    </submittedName>
</protein>
<dbReference type="EMBL" id="MU853236">
    <property type="protein sequence ID" value="KAK4120821.1"/>
    <property type="molecule type" value="Genomic_DNA"/>
</dbReference>
<dbReference type="RefSeq" id="XP_062644592.1">
    <property type="nucleotide sequence ID" value="XM_062794871.1"/>
</dbReference>
<keyword evidence="1" id="KW-0812">Transmembrane</keyword>
<keyword evidence="1" id="KW-0472">Membrane</keyword>
<evidence type="ECO:0000256" key="1">
    <source>
        <dbReference type="SAM" id="Phobius"/>
    </source>
</evidence>
<gene>
    <name evidence="2" type="ORF">N657DRAFT_658183</name>
</gene>
<dbReference type="Proteomes" id="UP001302602">
    <property type="component" value="Unassembled WGS sequence"/>
</dbReference>